<protein>
    <recommendedName>
        <fullName evidence="3">4Fe-4S ferredoxin-type domain-containing protein</fullName>
    </recommendedName>
</protein>
<reference evidence="1 2" key="1">
    <citation type="journal article" date="2018" name="Sci. Data">
        <title>The draft genome sequence of cork oak.</title>
        <authorList>
            <person name="Ramos A.M."/>
            <person name="Usie A."/>
            <person name="Barbosa P."/>
            <person name="Barros P.M."/>
            <person name="Capote T."/>
            <person name="Chaves I."/>
            <person name="Simoes F."/>
            <person name="Abreu I."/>
            <person name="Carrasquinho I."/>
            <person name="Faro C."/>
            <person name="Guimaraes J.B."/>
            <person name="Mendonca D."/>
            <person name="Nobrega F."/>
            <person name="Rodrigues L."/>
            <person name="Saibo N.J.M."/>
            <person name="Varela M.C."/>
            <person name="Egas C."/>
            <person name="Matos J."/>
            <person name="Miguel C.M."/>
            <person name="Oliveira M.M."/>
            <person name="Ricardo C.P."/>
            <person name="Goncalves S."/>
        </authorList>
    </citation>
    <scope>NUCLEOTIDE SEQUENCE [LARGE SCALE GENOMIC DNA]</scope>
    <source>
        <strain evidence="2">cv. HL8</strain>
    </source>
</reference>
<dbReference type="PANTHER" id="PTHR33108">
    <property type="entry name" value="OS01G0745000 PROTEIN"/>
    <property type="match status" value="1"/>
</dbReference>
<evidence type="ECO:0000313" key="1">
    <source>
        <dbReference type="EMBL" id="KAK7845273.1"/>
    </source>
</evidence>
<gene>
    <name evidence="1" type="ORF">CFP56_009689</name>
</gene>
<dbReference type="PANTHER" id="PTHR33108:SF51">
    <property type="entry name" value="DUF1677 FAMILY PROTEIN (DUF1677)"/>
    <property type="match status" value="1"/>
</dbReference>
<feature type="non-terminal residue" evidence="1">
    <location>
        <position position="1"/>
    </location>
</feature>
<name>A0AAW0L2V0_QUESU</name>
<accession>A0AAW0L2V0</accession>
<dbReference type="Proteomes" id="UP000237347">
    <property type="component" value="Unassembled WGS sequence"/>
</dbReference>
<dbReference type="Pfam" id="PF07911">
    <property type="entry name" value="DUF1677"/>
    <property type="match status" value="2"/>
</dbReference>
<sequence>KVIVLFLMAPHGETIAGSYTRSNSISKPTRVSSDNLQRTVSDISFELSKEVIDELTLPPISEVEEARCECCGMCEECTPEYIEKVRSKFSGKWICGLCTEAVKEEVEKNGGKREEALKKKKGQKAVVRRPKITCIKVIVLFLMAPHGETIAGSYTRSNSISKPTRVSSDNLQRTVSDISFELSKEVIDELTLPPISEVEEARCECCGMCEECTPEYIEKVRSKFSGKWICGLCTEAVKEEVEKNGGKREEALSAHMSACARFNKCGRAYPILFQAEAMREMLKKSRLEGRVVRAKSISPRDKGGLKKGGIARSSSCISAITREMNNLHIAN</sequence>
<dbReference type="EMBL" id="PKMF04000172">
    <property type="protein sequence ID" value="KAK7845273.1"/>
    <property type="molecule type" value="Genomic_DNA"/>
</dbReference>
<evidence type="ECO:0000313" key="2">
    <source>
        <dbReference type="Proteomes" id="UP000237347"/>
    </source>
</evidence>
<dbReference type="InterPro" id="IPR012876">
    <property type="entry name" value="DUF1677_pln"/>
</dbReference>
<organism evidence="1 2">
    <name type="scientific">Quercus suber</name>
    <name type="common">Cork oak</name>
    <dbReference type="NCBI Taxonomy" id="58331"/>
    <lineage>
        <taxon>Eukaryota</taxon>
        <taxon>Viridiplantae</taxon>
        <taxon>Streptophyta</taxon>
        <taxon>Embryophyta</taxon>
        <taxon>Tracheophyta</taxon>
        <taxon>Spermatophyta</taxon>
        <taxon>Magnoliopsida</taxon>
        <taxon>eudicotyledons</taxon>
        <taxon>Gunneridae</taxon>
        <taxon>Pentapetalae</taxon>
        <taxon>rosids</taxon>
        <taxon>fabids</taxon>
        <taxon>Fagales</taxon>
        <taxon>Fagaceae</taxon>
        <taxon>Quercus</taxon>
    </lineage>
</organism>
<dbReference type="AlphaFoldDB" id="A0AAW0L2V0"/>
<keyword evidence="2" id="KW-1185">Reference proteome</keyword>
<proteinExistence type="predicted"/>
<comment type="caution">
    <text evidence="1">The sequence shown here is derived from an EMBL/GenBank/DDBJ whole genome shotgun (WGS) entry which is preliminary data.</text>
</comment>
<evidence type="ECO:0008006" key="3">
    <source>
        <dbReference type="Google" id="ProtNLM"/>
    </source>
</evidence>